<accession>A0A9P7FZ78</accession>
<keyword evidence="1" id="KW-1133">Transmembrane helix</keyword>
<name>A0A9P7FZ78_9AGAR</name>
<dbReference type="Proteomes" id="UP000775547">
    <property type="component" value="Unassembled WGS sequence"/>
</dbReference>
<dbReference type="EMBL" id="JABCKV010000518">
    <property type="protein sequence ID" value="KAG5640763.1"/>
    <property type="molecule type" value="Genomic_DNA"/>
</dbReference>
<organism evidence="3 4">
    <name type="scientific">Asterophora parasitica</name>
    <dbReference type="NCBI Taxonomy" id="117018"/>
    <lineage>
        <taxon>Eukaryota</taxon>
        <taxon>Fungi</taxon>
        <taxon>Dikarya</taxon>
        <taxon>Basidiomycota</taxon>
        <taxon>Agaricomycotina</taxon>
        <taxon>Agaricomycetes</taxon>
        <taxon>Agaricomycetidae</taxon>
        <taxon>Agaricales</taxon>
        <taxon>Tricholomatineae</taxon>
        <taxon>Lyophyllaceae</taxon>
        <taxon>Asterophora</taxon>
    </lineage>
</organism>
<feature type="domain" description="Glutaredoxin" evidence="2">
    <location>
        <begin position="121"/>
        <end position="203"/>
    </location>
</feature>
<dbReference type="PROSITE" id="PS51354">
    <property type="entry name" value="GLUTAREDOXIN_2"/>
    <property type="match status" value="1"/>
</dbReference>
<evidence type="ECO:0000313" key="4">
    <source>
        <dbReference type="Proteomes" id="UP000775547"/>
    </source>
</evidence>
<evidence type="ECO:0000259" key="2">
    <source>
        <dbReference type="Pfam" id="PF00462"/>
    </source>
</evidence>
<reference evidence="3" key="2">
    <citation type="submission" date="2021-10" db="EMBL/GenBank/DDBJ databases">
        <title>Phylogenomics reveals ancestral predisposition of the termite-cultivated fungus Termitomyces towards a domesticated lifestyle.</title>
        <authorList>
            <person name="Auxier B."/>
            <person name="Grum-Grzhimaylo A."/>
            <person name="Cardenas M.E."/>
            <person name="Lodge J.D."/>
            <person name="Laessoe T."/>
            <person name="Pedersen O."/>
            <person name="Smith M.E."/>
            <person name="Kuyper T.W."/>
            <person name="Franco-Molano E.A."/>
            <person name="Baroni T.J."/>
            <person name="Aanen D.K."/>
        </authorList>
    </citation>
    <scope>NUCLEOTIDE SEQUENCE</scope>
    <source>
        <strain evidence="3">AP01</strain>
        <tissue evidence="3">Mycelium</tissue>
    </source>
</reference>
<gene>
    <name evidence="3" type="ORF">DXG03_007257</name>
</gene>
<feature type="transmembrane region" description="Helical" evidence="1">
    <location>
        <begin position="16"/>
        <end position="34"/>
    </location>
</feature>
<sequence length="236" mass="26346">MSTPPTSRAPVRRRRFFIFLALLVVTLFFIGVPWELPSSLKDAGLSAFSRANIAHLTKSKESAKIDEIFGLLHMVTEDVERDLSEVEDLDSSQSVDMTVYAGGEKVDWSRVVKNLNKKYPVVVFSKVRQRLSVATTFLLSPITQTYCPYSRRAKKLLETYNIQPPPKVIEVDLRRDSDMVKNILGRLTLHYTFPNVIIRGQSIGGSDDIQALHAQGQLTKVLQRGGAVVGKNGTGK</sequence>
<dbReference type="Pfam" id="PF00462">
    <property type="entry name" value="Glutaredoxin"/>
    <property type="match status" value="1"/>
</dbReference>
<dbReference type="GO" id="GO:0015038">
    <property type="term" value="F:glutathione disulfide oxidoreductase activity"/>
    <property type="evidence" value="ECO:0007669"/>
    <property type="project" value="TreeGrafter"/>
</dbReference>
<evidence type="ECO:0000256" key="1">
    <source>
        <dbReference type="SAM" id="Phobius"/>
    </source>
</evidence>
<evidence type="ECO:0000313" key="3">
    <source>
        <dbReference type="EMBL" id="KAG5640763.1"/>
    </source>
</evidence>
<dbReference type="CDD" id="cd03419">
    <property type="entry name" value="GRX_GRXh_1_2_like"/>
    <property type="match status" value="1"/>
</dbReference>
<proteinExistence type="predicted"/>
<dbReference type="PANTHER" id="PTHR45694">
    <property type="entry name" value="GLUTAREDOXIN 2"/>
    <property type="match status" value="1"/>
</dbReference>
<dbReference type="InterPro" id="IPR036249">
    <property type="entry name" value="Thioredoxin-like_sf"/>
</dbReference>
<dbReference type="OrthoDB" id="423313at2759"/>
<dbReference type="InterPro" id="IPR014025">
    <property type="entry name" value="Glutaredoxin_subgr"/>
</dbReference>
<dbReference type="GO" id="GO:0005801">
    <property type="term" value="C:cis-Golgi network"/>
    <property type="evidence" value="ECO:0007669"/>
    <property type="project" value="TreeGrafter"/>
</dbReference>
<dbReference type="SUPFAM" id="SSF52833">
    <property type="entry name" value="Thioredoxin-like"/>
    <property type="match status" value="1"/>
</dbReference>
<comment type="caution">
    <text evidence="3">The sequence shown here is derived from an EMBL/GenBank/DDBJ whole genome shotgun (WGS) entry which is preliminary data.</text>
</comment>
<reference evidence="3" key="1">
    <citation type="submission" date="2020-07" db="EMBL/GenBank/DDBJ databases">
        <authorList>
            <person name="Nieuwenhuis M."/>
            <person name="Van De Peppel L.J.J."/>
        </authorList>
    </citation>
    <scope>NUCLEOTIDE SEQUENCE</scope>
    <source>
        <strain evidence="3">AP01</strain>
        <tissue evidence="3">Mycelium</tissue>
    </source>
</reference>
<keyword evidence="4" id="KW-1185">Reference proteome</keyword>
<protein>
    <recommendedName>
        <fullName evidence="2">Glutaredoxin domain-containing protein</fullName>
    </recommendedName>
</protein>
<keyword evidence="1" id="KW-0472">Membrane</keyword>
<dbReference type="PRINTS" id="PR00160">
    <property type="entry name" value="GLUTAREDOXIN"/>
</dbReference>
<dbReference type="Gene3D" id="3.40.30.10">
    <property type="entry name" value="Glutaredoxin"/>
    <property type="match status" value="1"/>
</dbReference>
<dbReference type="InterPro" id="IPR002109">
    <property type="entry name" value="Glutaredoxin"/>
</dbReference>
<dbReference type="GO" id="GO:0034599">
    <property type="term" value="P:cellular response to oxidative stress"/>
    <property type="evidence" value="ECO:0007669"/>
    <property type="project" value="TreeGrafter"/>
</dbReference>
<dbReference type="GO" id="GO:0005796">
    <property type="term" value="C:Golgi lumen"/>
    <property type="evidence" value="ECO:0007669"/>
    <property type="project" value="TreeGrafter"/>
</dbReference>
<keyword evidence="1" id="KW-0812">Transmembrane</keyword>
<dbReference type="GO" id="GO:0000324">
    <property type="term" value="C:fungal-type vacuole"/>
    <property type="evidence" value="ECO:0007669"/>
    <property type="project" value="TreeGrafter"/>
</dbReference>
<dbReference type="AlphaFoldDB" id="A0A9P7FZ78"/>
<dbReference type="PANTHER" id="PTHR45694:SF5">
    <property type="entry name" value="GLUTAREDOXIN 2"/>
    <property type="match status" value="1"/>
</dbReference>